<gene>
    <name evidence="2" type="ORF">PCOAH_00003270</name>
</gene>
<accession>A0A1B1DT66</accession>
<feature type="compositionally biased region" description="Basic and acidic residues" evidence="1">
    <location>
        <begin position="334"/>
        <end position="344"/>
    </location>
</feature>
<dbReference type="OrthoDB" id="372449at2759"/>
<evidence type="ECO:0000256" key="1">
    <source>
        <dbReference type="SAM" id="MobiDB-lite"/>
    </source>
</evidence>
<feature type="region of interest" description="Disordered" evidence="1">
    <location>
        <begin position="691"/>
        <end position="717"/>
    </location>
</feature>
<feature type="region of interest" description="Disordered" evidence="1">
    <location>
        <begin position="54"/>
        <end position="80"/>
    </location>
</feature>
<feature type="region of interest" description="Disordered" evidence="1">
    <location>
        <begin position="821"/>
        <end position="860"/>
    </location>
</feature>
<dbReference type="KEGG" id="pcot:PCOAH_00003270"/>
<feature type="region of interest" description="Disordered" evidence="1">
    <location>
        <begin position="631"/>
        <end position="666"/>
    </location>
</feature>
<feature type="compositionally biased region" description="Basic and acidic residues" evidence="1">
    <location>
        <begin position="104"/>
        <end position="120"/>
    </location>
</feature>
<dbReference type="RefSeq" id="XP_019912637.1">
    <property type="nucleotide sequence ID" value="XM_020057142.1"/>
</dbReference>
<dbReference type="VEuPathDB" id="PlasmoDB:PCOAH_00003270"/>
<feature type="compositionally biased region" description="Basic residues" evidence="1">
    <location>
        <begin position="415"/>
        <end position="426"/>
    </location>
</feature>
<sequence length="1013" mass="113212">MEVDFVSAQGRDARGLMFDKGGDASSDVADEELEKPLGESIILEEVKECFIGRDDEKDCTGRKSPREADANEADSSPREIPICENEQLEVSPNGANINAVKEKIEDSEKTGEEAACRGKSELSQLDGPDVETGNTIAAGCTNQRRRLTPKRQGETERINQLYKNPRSTNINLYRRMYQSYLLLRKEQNELLAQNRKKEERNMKLKYELDSLRGNSYYSNFFFNNDSDNLFEELASGISNIWKWMDLESKSVHVMSGQKGKGGPTAFVGQSEGGVPPCREVKEGKAPHGGMSPQAVDKAKHDGKSTCEYASAQNDVPTEGSAEGGTSCGKGVSPSEERPDEHSEGYEPTSGAPPNGVQPNGERSPMACEHRTNTTSEVPMESPSLINEKEATQTMEGRISPQGRDTQQATTNNGGQKKKVNLVKVGHKHPDMNNGNKVNLPPSHKSPTQDDRMEKKNSFLWEKESRPVKRGCVKYGRLHSRFADQERSSARVDRKPGSFTSMEFPKDNIVDYIKGRLSNGGRIHGKATLPSGQKVPMGVQPNWIKQNDHTNRKIMKEEENFLYHICNCRENKYVPLNVGSFYMVPPKRTLPDEDFSLGSLQKCMDFILRRKERGNHREVRVKHKKCSNAPCEGIPPENATPNVRALNEQKESPPVGKNNGEEEEKKTRIVSEVVLKKGDRTAGLDVTEEKQVLKKGKSGRKNLLKVDGNGRSNKGGAVQNCQLKRQKGKKYNTQKMDACPGRKFGHIMSSEGSTRRRNLFGGFTFKVIPRREEKGEEVLSPVVKVKRARLVSHTKGHPGHVRFGRVGRRFFSLRGSKLASSGLEEVGKGEKNQNGGKSEPSELPPKVHGNSGFDGKEDNLVGRDTLEGHAAPHEYLQRENDSVAKRDLLIDALAKHVQSLDLSTRRIDCIEEENKDAVTIIGIQIRVTDGHIYLHLDGLSTIEESVTVWIKKNEKILNGYVKSSEIIRSTLEYYCVDMFTFVCIFLDALENYVQEFPFYLSLSLEDIFCVHRGS</sequence>
<feature type="compositionally biased region" description="Basic residues" evidence="1">
    <location>
        <begin position="692"/>
        <end position="702"/>
    </location>
</feature>
<proteinExistence type="predicted"/>
<reference evidence="3" key="1">
    <citation type="submission" date="2016-06" db="EMBL/GenBank/DDBJ databases">
        <title>First high quality genome sequence of Plasmodium coatneyi using continuous long reads from single molecule, real-time sequencing.</title>
        <authorList>
            <person name="Chien J.-T."/>
            <person name="Pakala S.B."/>
            <person name="Geraldo J.A."/>
            <person name="Lapp S.A."/>
            <person name="Barnwell J.W."/>
            <person name="Kissinger J.C."/>
            <person name="Galinski M.R."/>
            <person name="Humphrey J.C."/>
        </authorList>
    </citation>
    <scope>NUCLEOTIDE SEQUENCE [LARGE SCALE GENOMIC DNA]</scope>
    <source>
        <strain evidence="3">Hackeri</strain>
    </source>
</reference>
<dbReference type="AlphaFoldDB" id="A0A1B1DT66"/>
<evidence type="ECO:0000313" key="3">
    <source>
        <dbReference type="Proteomes" id="UP000092716"/>
    </source>
</evidence>
<feature type="region of interest" description="Disordered" evidence="1">
    <location>
        <begin position="1"/>
        <end position="33"/>
    </location>
</feature>
<feature type="region of interest" description="Disordered" evidence="1">
    <location>
        <begin position="104"/>
        <end position="132"/>
    </location>
</feature>
<evidence type="ECO:0000313" key="2">
    <source>
        <dbReference type="EMBL" id="ANQ05942.1"/>
    </source>
</evidence>
<feature type="region of interest" description="Disordered" evidence="1">
    <location>
        <begin position="255"/>
        <end position="454"/>
    </location>
</feature>
<dbReference type="Proteomes" id="UP000092716">
    <property type="component" value="Chromosome 2"/>
</dbReference>
<organism evidence="2 3">
    <name type="scientific">Plasmodium coatneyi</name>
    <dbReference type="NCBI Taxonomy" id="208452"/>
    <lineage>
        <taxon>Eukaryota</taxon>
        <taxon>Sar</taxon>
        <taxon>Alveolata</taxon>
        <taxon>Apicomplexa</taxon>
        <taxon>Aconoidasida</taxon>
        <taxon>Haemosporida</taxon>
        <taxon>Plasmodiidae</taxon>
        <taxon>Plasmodium</taxon>
    </lineage>
</organism>
<dbReference type="EMBL" id="CP016240">
    <property type="protein sequence ID" value="ANQ05942.1"/>
    <property type="molecule type" value="Genomic_DNA"/>
</dbReference>
<feature type="compositionally biased region" description="Basic and acidic residues" evidence="1">
    <location>
        <begin position="54"/>
        <end position="69"/>
    </location>
</feature>
<name>A0A1B1DT66_9APIC</name>
<protein>
    <submittedName>
        <fullName evidence="2">Uncharacterized protein</fullName>
    </submittedName>
</protein>
<dbReference type="GeneID" id="30907047"/>
<feature type="compositionally biased region" description="Polar residues" evidence="1">
    <location>
        <begin position="402"/>
        <end position="414"/>
    </location>
</feature>
<keyword evidence="3" id="KW-1185">Reference proteome</keyword>